<dbReference type="EMBL" id="MH588547">
    <property type="protein sequence ID" value="AXQ69874.1"/>
    <property type="molecule type" value="Genomic_DNA"/>
</dbReference>
<keyword evidence="1" id="KW-1133">Transmembrane helix</keyword>
<evidence type="ECO:0000313" key="3">
    <source>
        <dbReference type="Proteomes" id="UP000259683"/>
    </source>
</evidence>
<keyword evidence="3" id="KW-1185">Reference proteome</keyword>
<gene>
    <name evidence="2" type="ORF">CcrSC_gp292</name>
</gene>
<sequence length="94" mass="10511">MKEALLAIYAVVAATAMGVAPLIPLMCMVVVAVENPKPEVERKAWSQAVRFGLACFFAGFFMLLVAYGLGWMAPTYRGMPLWEQKNYIAEHTRR</sequence>
<accession>A0A385EDC0</accession>
<evidence type="ECO:0008006" key="4">
    <source>
        <dbReference type="Google" id="ProtNLM"/>
    </source>
</evidence>
<dbReference type="Proteomes" id="UP000259683">
    <property type="component" value="Segment"/>
</dbReference>
<protein>
    <recommendedName>
        <fullName evidence="4">Transmembrane protein</fullName>
    </recommendedName>
</protein>
<reference evidence="2" key="1">
    <citation type="submission" date="2018-07" db="EMBL/GenBank/DDBJ databases">
        <authorList>
            <person name="Wilson K.M."/>
            <person name="Ely B."/>
        </authorList>
    </citation>
    <scope>NUCLEOTIDE SEQUENCE</scope>
</reference>
<evidence type="ECO:0000256" key="1">
    <source>
        <dbReference type="SAM" id="Phobius"/>
    </source>
</evidence>
<reference evidence="2" key="2">
    <citation type="submission" date="2021-07" db="EMBL/GenBank/DDBJ databases">
        <title>Giant CbK-like Caulobacter bacteriophages have genetically divergent genomes.</title>
        <authorList>
            <person name="Wilson K."/>
            <person name="Ely B."/>
        </authorList>
    </citation>
    <scope>NUCLEOTIDE SEQUENCE</scope>
</reference>
<proteinExistence type="predicted"/>
<feature type="transmembrane region" description="Helical" evidence="1">
    <location>
        <begin position="51"/>
        <end position="73"/>
    </location>
</feature>
<evidence type="ECO:0000313" key="2">
    <source>
        <dbReference type="EMBL" id="AXQ69874.1"/>
    </source>
</evidence>
<organism evidence="2 3">
    <name type="scientific">Caulobacter phage CcrSC</name>
    <dbReference type="NCBI Taxonomy" id="2283272"/>
    <lineage>
        <taxon>Viruses</taxon>
        <taxon>Duplodnaviria</taxon>
        <taxon>Heunggongvirae</taxon>
        <taxon>Uroviricota</taxon>
        <taxon>Caudoviricetes</taxon>
        <taxon>Jeanschmidtviridae</taxon>
        <taxon>Bertelyvirus</taxon>
        <taxon>Bertelyvirus SC</taxon>
    </lineage>
</organism>
<feature type="transmembrane region" description="Helical" evidence="1">
    <location>
        <begin position="6"/>
        <end position="31"/>
    </location>
</feature>
<name>A0A385EDC0_9CAUD</name>
<keyword evidence="1" id="KW-0812">Transmembrane</keyword>
<keyword evidence="1" id="KW-0472">Membrane</keyword>